<feature type="transmembrane region" description="Helical" evidence="1">
    <location>
        <begin position="20"/>
        <end position="43"/>
    </location>
</feature>
<feature type="transmembrane region" description="Helical" evidence="1">
    <location>
        <begin position="55"/>
        <end position="78"/>
    </location>
</feature>
<accession>A0A437SUP0</accession>
<organism evidence="2 3">
    <name type="scientific">Lactobacillus xujianguonis</name>
    <dbReference type="NCBI Taxonomy" id="2495899"/>
    <lineage>
        <taxon>Bacteria</taxon>
        <taxon>Bacillati</taxon>
        <taxon>Bacillota</taxon>
        <taxon>Bacilli</taxon>
        <taxon>Lactobacillales</taxon>
        <taxon>Lactobacillaceae</taxon>
        <taxon>Lactobacillus</taxon>
    </lineage>
</organism>
<evidence type="ECO:0000256" key="1">
    <source>
        <dbReference type="SAM" id="Phobius"/>
    </source>
</evidence>
<name>A0A437SUP0_9LACO</name>
<keyword evidence="1" id="KW-1133">Transmembrane helix</keyword>
<keyword evidence="1" id="KW-0472">Membrane</keyword>
<gene>
    <name evidence="2" type="ORF">EJK17_06385</name>
</gene>
<comment type="caution">
    <text evidence="2">The sequence shown here is derived from an EMBL/GenBank/DDBJ whole genome shotgun (WGS) entry which is preliminary data.</text>
</comment>
<sequence>MPTYTILMWQLPPLGNYGFIFRILHVDVCLLPFPAMMLIMLLAERNLAEKDNHRLQLILRSGIIITFIGALIFMLVNYHSFGPGSWVLAIGIIILLIGILYYLFKPQVKNNN</sequence>
<evidence type="ECO:0000313" key="3">
    <source>
        <dbReference type="Proteomes" id="UP000288291"/>
    </source>
</evidence>
<evidence type="ECO:0000313" key="2">
    <source>
        <dbReference type="EMBL" id="RVU70624.1"/>
    </source>
</evidence>
<keyword evidence="3" id="KW-1185">Reference proteome</keyword>
<dbReference type="EMBL" id="RXIA01000015">
    <property type="protein sequence ID" value="RVU70624.1"/>
    <property type="molecule type" value="Genomic_DNA"/>
</dbReference>
<protein>
    <submittedName>
        <fullName evidence="2">Uncharacterized protein</fullName>
    </submittedName>
</protein>
<dbReference type="AlphaFoldDB" id="A0A437SUP0"/>
<reference evidence="2 3" key="1">
    <citation type="submission" date="2018-12" db="EMBL/GenBank/DDBJ databases">
        <authorList>
            <person name="Meng J."/>
        </authorList>
    </citation>
    <scope>NUCLEOTIDE SEQUENCE [LARGE SCALE GENOMIC DNA]</scope>
    <source>
        <strain evidence="2 3">HT111-2</strain>
    </source>
</reference>
<dbReference type="RefSeq" id="WP_127796289.1">
    <property type="nucleotide sequence ID" value="NZ_ML136883.1"/>
</dbReference>
<dbReference type="Proteomes" id="UP000288291">
    <property type="component" value="Unassembled WGS sequence"/>
</dbReference>
<proteinExistence type="predicted"/>
<feature type="transmembrane region" description="Helical" evidence="1">
    <location>
        <begin position="84"/>
        <end position="104"/>
    </location>
</feature>
<keyword evidence="1" id="KW-0812">Transmembrane</keyword>